<dbReference type="NCBIfam" id="TIGR00711">
    <property type="entry name" value="efflux_EmrB"/>
    <property type="match status" value="1"/>
</dbReference>
<feature type="domain" description="Major facilitator superfamily (MFS) profile" evidence="8">
    <location>
        <begin position="19"/>
        <end position="518"/>
    </location>
</feature>
<evidence type="ECO:0000256" key="6">
    <source>
        <dbReference type="ARBA" id="ARBA00023136"/>
    </source>
</evidence>
<keyword evidence="6 7" id="KW-0472">Membrane</keyword>
<dbReference type="EMBL" id="BMXF01000006">
    <property type="protein sequence ID" value="GHB85485.1"/>
    <property type="molecule type" value="Genomic_DNA"/>
</dbReference>
<evidence type="ECO:0000313" key="9">
    <source>
        <dbReference type="EMBL" id="GHB85485.1"/>
    </source>
</evidence>
<dbReference type="Proteomes" id="UP000598271">
    <property type="component" value="Unassembled WGS sequence"/>
</dbReference>
<evidence type="ECO:0000256" key="1">
    <source>
        <dbReference type="ARBA" id="ARBA00004651"/>
    </source>
</evidence>
<dbReference type="InterPro" id="IPR020846">
    <property type="entry name" value="MFS_dom"/>
</dbReference>
<keyword evidence="3" id="KW-1003">Cell membrane</keyword>
<feature type="transmembrane region" description="Helical" evidence="7">
    <location>
        <begin position="110"/>
        <end position="132"/>
    </location>
</feature>
<dbReference type="Pfam" id="PF07690">
    <property type="entry name" value="MFS_1"/>
    <property type="match status" value="1"/>
</dbReference>
<sequence length="535" mass="58042">MSNPQTLHATPTGSKQAIIVITVILASVMELIDTTIVNVALNEMAGSLGATIEDVAWVITSYAIANVIIIPMTGFLGEYFGRKNYYLTSIVIFTIASYFCGTSGDLPTLVFWRFIQGIGGGALLSTSQSLLFDAFPPQKRGVASGLFGMGIILGPTLGPYVGGLIIDNYHWSAIFFVNIPIGILAAASTYLYIDQRAGEGKRKAQIKIDYLGILLLMVGVGSLQFVLEKGESEDWFDSRMIIGFVAAAVVGIIGFIWRELTTDQPVVNIRVMKDRTLALTTILSFVAGIGLFTSVFVYPVLVQRISGYTATMTGLSLLWPTMAGVILMPILGKRLSAGASPLPFITIGMILMIVFGFEAGNFTADASQWQWFPVQLLRVAGISMLQLPLINQAVAGLSPKDYPAGIAINNMIRQLGGAFGIALANNFVVQRYAQHRSDLMVNMDPANPLFVDRLETLKRGMMSVSGDAVQATAQAYRQLGLMVDKQSYLLAYLDTFRIVSIFFIAIMPLLFFMRTKKKTAEEAAAQAKMAAEAAH</sequence>
<feature type="transmembrane region" description="Helical" evidence="7">
    <location>
        <begin position="277"/>
        <end position="301"/>
    </location>
</feature>
<evidence type="ECO:0000256" key="4">
    <source>
        <dbReference type="ARBA" id="ARBA00022692"/>
    </source>
</evidence>
<dbReference type="PROSITE" id="PS50850">
    <property type="entry name" value="MFS"/>
    <property type="match status" value="1"/>
</dbReference>
<dbReference type="SUPFAM" id="SSF103473">
    <property type="entry name" value="MFS general substrate transporter"/>
    <property type="match status" value="1"/>
</dbReference>
<dbReference type="InterPro" id="IPR036259">
    <property type="entry name" value="MFS_trans_sf"/>
</dbReference>
<keyword evidence="2" id="KW-0813">Transport</keyword>
<accession>A0A8J3GC03</accession>
<dbReference type="Gene3D" id="1.20.1250.20">
    <property type="entry name" value="MFS general substrate transporter like domains"/>
    <property type="match status" value="1"/>
</dbReference>
<feature type="transmembrane region" description="Helical" evidence="7">
    <location>
        <begin position="342"/>
        <end position="364"/>
    </location>
</feature>
<feature type="transmembrane region" description="Helical" evidence="7">
    <location>
        <begin position="307"/>
        <end position="330"/>
    </location>
</feature>
<dbReference type="RefSeq" id="WP_189567937.1">
    <property type="nucleotide sequence ID" value="NZ_BMXF01000006.1"/>
</dbReference>
<feature type="transmembrane region" description="Helical" evidence="7">
    <location>
        <begin position="84"/>
        <end position="104"/>
    </location>
</feature>
<name>A0A8J3GC03_9BACT</name>
<feature type="transmembrane region" description="Helical" evidence="7">
    <location>
        <begin position="17"/>
        <end position="36"/>
    </location>
</feature>
<dbReference type="PANTHER" id="PTHR23501:SF174">
    <property type="entry name" value="MULTIDRUG EXPORT PROTEIN EMRB-RELATED"/>
    <property type="match status" value="1"/>
</dbReference>
<feature type="transmembrane region" description="Helical" evidence="7">
    <location>
        <begin position="56"/>
        <end position="77"/>
    </location>
</feature>
<dbReference type="InterPro" id="IPR011701">
    <property type="entry name" value="MFS"/>
</dbReference>
<evidence type="ECO:0000256" key="5">
    <source>
        <dbReference type="ARBA" id="ARBA00022989"/>
    </source>
</evidence>
<feature type="transmembrane region" description="Helical" evidence="7">
    <location>
        <begin position="172"/>
        <end position="193"/>
    </location>
</feature>
<comment type="caution">
    <text evidence="9">The sequence shown here is derived from an EMBL/GenBank/DDBJ whole genome shotgun (WGS) entry which is preliminary data.</text>
</comment>
<keyword evidence="5 7" id="KW-1133">Transmembrane helix</keyword>
<feature type="transmembrane region" description="Helical" evidence="7">
    <location>
        <begin position="208"/>
        <end position="227"/>
    </location>
</feature>
<gene>
    <name evidence="9" type="ORF">GCM10007390_46080</name>
</gene>
<evidence type="ECO:0000313" key="10">
    <source>
        <dbReference type="Proteomes" id="UP000598271"/>
    </source>
</evidence>
<keyword evidence="10" id="KW-1185">Reference proteome</keyword>
<evidence type="ECO:0000259" key="8">
    <source>
        <dbReference type="PROSITE" id="PS50850"/>
    </source>
</evidence>
<reference evidence="9 10" key="1">
    <citation type="journal article" date="2014" name="Int. J. Syst. Evol. Microbiol.">
        <title>Complete genome sequence of Corynebacterium casei LMG S-19264T (=DSM 44701T), isolated from a smear-ripened cheese.</title>
        <authorList>
            <consortium name="US DOE Joint Genome Institute (JGI-PGF)"/>
            <person name="Walter F."/>
            <person name="Albersmeier A."/>
            <person name="Kalinowski J."/>
            <person name="Ruckert C."/>
        </authorList>
    </citation>
    <scope>NUCLEOTIDE SEQUENCE [LARGE SCALE GENOMIC DNA]</scope>
    <source>
        <strain evidence="9 10">KCTC 12866</strain>
    </source>
</reference>
<dbReference type="PANTHER" id="PTHR23501">
    <property type="entry name" value="MAJOR FACILITATOR SUPERFAMILY"/>
    <property type="match status" value="1"/>
</dbReference>
<organism evidence="9 10">
    <name type="scientific">Persicitalea jodogahamensis</name>
    <dbReference type="NCBI Taxonomy" id="402147"/>
    <lineage>
        <taxon>Bacteria</taxon>
        <taxon>Pseudomonadati</taxon>
        <taxon>Bacteroidota</taxon>
        <taxon>Cytophagia</taxon>
        <taxon>Cytophagales</taxon>
        <taxon>Spirosomataceae</taxon>
        <taxon>Persicitalea</taxon>
    </lineage>
</organism>
<dbReference type="GO" id="GO:0005886">
    <property type="term" value="C:plasma membrane"/>
    <property type="evidence" value="ECO:0007669"/>
    <property type="project" value="UniProtKB-SubCell"/>
</dbReference>
<evidence type="ECO:0000256" key="3">
    <source>
        <dbReference type="ARBA" id="ARBA00022475"/>
    </source>
</evidence>
<dbReference type="Gene3D" id="1.20.1720.10">
    <property type="entry name" value="Multidrug resistance protein D"/>
    <property type="match status" value="1"/>
</dbReference>
<keyword evidence="4 7" id="KW-0812">Transmembrane</keyword>
<feature type="transmembrane region" description="Helical" evidence="7">
    <location>
        <begin position="489"/>
        <end position="512"/>
    </location>
</feature>
<dbReference type="GO" id="GO:0022857">
    <property type="term" value="F:transmembrane transporter activity"/>
    <property type="evidence" value="ECO:0007669"/>
    <property type="project" value="InterPro"/>
</dbReference>
<protein>
    <submittedName>
        <fullName evidence="9">Multidrug resistance protein</fullName>
    </submittedName>
</protein>
<dbReference type="PRINTS" id="PR01036">
    <property type="entry name" value="TCRTETB"/>
</dbReference>
<dbReference type="CDD" id="cd17503">
    <property type="entry name" value="MFS_LmrB_MDR_like"/>
    <property type="match status" value="1"/>
</dbReference>
<dbReference type="InterPro" id="IPR004638">
    <property type="entry name" value="EmrB-like"/>
</dbReference>
<feature type="transmembrane region" description="Helical" evidence="7">
    <location>
        <begin position="239"/>
        <end position="257"/>
    </location>
</feature>
<evidence type="ECO:0000256" key="2">
    <source>
        <dbReference type="ARBA" id="ARBA00022448"/>
    </source>
</evidence>
<comment type="subcellular location">
    <subcellularLocation>
        <location evidence="1">Cell membrane</location>
        <topology evidence="1">Multi-pass membrane protein</topology>
    </subcellularLocation>
</comment>
<proteinExistence type="predicted"/>
<dbReference type="AlphaFoldDB" id="A0A8J3GC03"/>
<evidence type="ECO:0000256" key="7">
    <source>
        <dbReference type="SAM" id="Phobius"/>
    </source>
</evidence>
<feature type="transmembrane region" description="Helical" evidence="7">
    <location>
        <begin position="144"/>
        <end position="166"/>
    </location>
</feature>